<dbReference type="Proteomes" id="UP000887159">
    <property type="component" value="Unassembled WGS sequence"/>
</dbReference>
<dbReference type="EMBL" id="BMAU01021249">
    <property type="protein sequence ID" value="GFY05143.1"/>
    <property type="molecule type" value="Genomic_DNA"/>
</dbReference>
<sequence>MFNITRDVIMDRKKTLSCSGIPQKVPLQNDCPLYRRRCLRCRCGTVDPMMGSSNSPVPKQKPKAPLVICHKQLIS</sequence>
<protein>
    <submittedName>
        <fullName evidence="1">Uncharacterized protein</fullName>
    </submittedName>
</protein>
<accession>A0A8X6S5H8</accession>
<organism evidence="1 2">
    <name type="scientific">Trichonephila clavipes</name>
    <name type="common">Golden silk orbweaver</name>
    <name type="synonym">Nephila clavipes</name>
    <dbReference type="NCBI Taxonomy" id="2585209"/>
    <lineage>
        <taxon>Eukaryota</taxon>
        <taxon>Metazoa</taxon>
        <taxon>Ecdysozoa</taxon>
        <taxon>Arthropoda</taxon>
        <taxon>Chelicerata</taxon>
        <taxon>Arachnida</taxon>
        <taxon>Araneae</taxon>
        <taxon>Araneomorphae</taxon>
        <taxon>Entelegynae</taxon>
        <taxon>Araneoidea</taxon>
        <taxon>Nephilidae</taxon>
        <taxon>Trichonephila</taxon>
    </lineage>
</organism>
<name>A0A8X6S5H8_TRICX</name>
<comment type="caution">
    <text evidence="1">The sequence shown here is derived from an EMBL/GenBank/DDBJ whole genome shotgun (WGS) entry which is preliminary data.</text>
</comment>
<evidence type="ECO:0000313" key="2">
    <source>
        <dbReference type="Proteomes" id="UP000887159"/>
    </source>
</evidence>
<proteinExistence type="predicted"/>
<evidence type="ECO:0000313" key="1">
    <source>
        <dbReference type="EMBL" id="GFY05143.1"/>
    </source>
</evidence>
<dbReference type="AlphaFoldDB" id="A0A8X6S5H8"/>
<gene>
    <name evidence="1" type="ORF">TNCV_3270151</name>
</gene>
<keyword evidence="2" id="KW-1185">Reference proteome</keyword>
<reference evidence="1" key="1">
    <citation type="submission" date="2020-08" db="EMBL/GenBank/DDBJ databases">
        <title>Multicomponent nature underlies the extraordinary mechanical properties of spider dragline silk.</title>
        <authorList>
            <person name="Kono N."/>
            <person name="Nakamura H."/>
            <person name="Mori M."/>
            <person name="Yoshida Y."/>
            <person name="Ohtoshi R."/>
            <person name="Malay A.D."/>
            <person name="Moran D.A.P."/>
            <person name="Tomita M."/>
            <person name="Numata K."/>
            <person name="Arakawa K."/>
        </authorList>
    </citation>
    <scope>NUCLEOTIDE SEQUENCE</scope>
</reference>